<accession>A0A5B7E3I5</accession>
<organism evidence="1 2">
    <name type="scientific">Portunus trituberculatus</name>
    <name type="common">Swimming crab</name>
    <name type="synonym">Neptunus trituberculatus</name>
    <dbReference type="NCBI Taxonomy" id="210409"/>
    <lineage>
        <taxon>Eukaryota</taxon>
        <taxon>Metazoa</taxon>
        <taxon>Ecdysozoa</taxon>
        <taxon>Arthropoda</taxon>
        <taxon>Crustacea</taxon>
        <taxon>Multicrustacea</taxon>
        <taxon>Malacostraca</taxon>
        <taxon>Eumalacostraca</taxon>
        <taxon>Eucarida</taxon>
        <taxon>Decapoda</taxon>
        <taxon>Pleocyemata</taxon>
        <taxon>Brachyura</taxon>
        <taxon>Eubrachyura</taxon>
        <taxon>Portunoidea</taxon>
        <taxon>Portunidae</taxon>
        <taxon>Portuninae</taxon>
        <taxon>Portunus</taxon>
    </lineage>
</organism>
<gene>
    <name evidence="1" type="ORF">E2C01_020492</name>
</gene>
<dbReference type="EMBL" id="VSRR010001727">
    <property type="protein sequence ID" value="MPC27324.1"/>
    <property type="molecule type" value="Genomic_DNA"/>
</dbReference>
<evidence type="ECO:0000313" key="2">
    <source>
        <dbReference type="Proteomes" id="UP000324222"/>
    </source>
</evidence>
<name>A0A5B7E3I5_PORTR</name>
<protein>
    <submittedName>
        <fullName evidence="1">Uncharacterized protein</fullName>
    </submittedName>
</protein>
<evidence type="ECO:0000313" key="1">
    <source>
        <dbReference type="EMBL" id="MPC27324.1"/>
    </source>
</evidence>
<comment type="caution">
    <text evidence="1">The sequence shown here is derived from an EMBL/GenBank/DDBJ whole genome shotgun (WGS) entry which is preliminary data.</text>
</comment>
<dbReference type="Proteomes" id="UP000324222">
    <property type="component" value="Unassembled WGS sequence"/>
</dbReference>
<proteinExistence type="predicted"/>
<reference evidence="1 2" key="1">
    <citation type="submission" date="2019-05" db="EMBL/GenBank/DDBJ databases">
        <title>Another draft genome of Portunus trituberculatus and its Hox gene families provides insights of decapod evolution.</title>
        <authorList>
            <person name="Jeong J.-H."/>
            <person name="Song I."/>
            <person name="Kim S."/>
            <person name="Choi T."/>
            <person name="Kim D."/>
            <person name="Ryu S."/>
            <person name="Kim W."/>
        </authorList>
    </citation>
    <scope>NUCLEOTIDE SEQUENCE [LARGE SCALE GENOMIC DNA]</scope>
    <source>
        <tissue evidence="1">Muscle</tissue>
    </source>
</reference>
<sequence>MGLDGGLLWRGLAHPRQAPSRPPSIKILLLTATTSWCAKNSSYLTPLVNEANFTAPYLAPPSQEFGRAMEVETRPPPSVATGTQSVYRVSVNALWQQIFLTAIQDGGECKWR</sequence>
<dbReference type="AlphaFoldDB" id="A0A5B7E3I5"/>
<keyword evidence="2" id="KW-1185">Reference proteome</keyword>